<feature type="transmembrane region" description="Helical" evidence="1">
    <location>
        <begin position="66"/>
        <end position="85"/>
    </location>
</feature>
<evidence type="ECO:0000313" key="3">
    <source>
        <dbReference type="RefSeq" id="XP_019629531.1"/>
    </source>
</evidence>
<evidence type="ECO:0000313" key="2">
    <source>
        <dbReference type="Proteomes" id="UP000515135"/>
    </source>
</evidence>
<organism evidence="2 3">
    <name type="scientific">Branchiostoma belcheri</name>
    <name type="common">Amphioxus</name>
    <dbReference type="NCBI Taxonomy" id="7741"/>
    <lineage>
        <taxon>Eukaryota</taxon>
        <taxon>Metazoa</taxon>
        <taxon>Chordata</taxon>
        <taxon>Cephalochordata</taxon>
        <taxon>Leptocardii</taxon>
        <taxon>Amphioxiformes</taxon>
        <taxon>Branchiostomatidae</taxon>
        <taxon>Branchiostoma</taxon>
    </lineage>
</organism>
<sequence length="312" mass="35550">MKPIHFVDPNNLLLCAIITAAMQIFFFGIAATFRFDKVTDFAGGTNFMVLALMTLLLAQTFSVRQILVTAFVCAWGIRLSGYLLYRIIKIGEDKRFDDKRDNLCAFAGFWTFQAIWVFTVSLPVIFTNCSYSNVNNYFTVQDIVGISMYGVGLLTETFADFQKFNFRDNPANNGKWCDYGLWKWSRHPNYFGEILLWWGMFLISTSVIQGGQWAGVIGPVFITSILLFLSGIPLLEKKSDERYGKVEAYREYKRSTSPLVPLPPYFYGRLPDAVKCFVCCEFPLYNTMDEADEDELEVKVDEVNGKARANSA</sequence>
<dbReference type="AlphaFoldDB" id="A0A6P4ZIW2"/>
<evidence type="ECO:0000256" key="1">
    <source>
        <dbReference type="SAM" id="Phobius"/>
    </source>
</evidence>
<dbReference type="Gene3D" id="1.20.120.1630">
    <property type="match status" value="1"/>
</dbReference>
<dbReference type="GeneID" id="109473859"/>
<proteinExistence type="predicted"/>
<dbReference type="Pfam" id="PF06966">
    <property type="entry name" value="DUF1295"/>
    <property type="match status" value="1"/>
</dbReference>
<dbReference type="PROSITE" id="PS50244">
    <property type="entry name" value="S5A_REDUCTASE"/>
    <property type="match status" value="1"/>
</dbReference>
<feature type="transmembrane region" description="Helical" evidence="1">
    <location>
        <begin position="190"/>
        <end position="208"/>
    </location>
</feature>
<accession>A0A6P4ZIW2</accession>
<feature type="transmembrane region" description="Helical" evidence="1">
    <location>
        <begin position="105"/>
        <end position="126"/>
    </location>
</feature>
<keyword evidence="1" id="KW-0812">Transmembrane</keyword>
<name>A0A6P4ZIW2_BRABE</name>
<dbReference type="PANTHER" id="PTHR32251">
    <property type="entry name" value="3-OXO-5-ALPHA-STEROID 4-DEHYDROGENASE"/>
    <property type="match status" value="1"/>
</dbReference>
<dbReference type="OrthoDB" id="67965at2759"/>
<dbReference type="GO" id="GO:0016020">
    <property type="term" value="C:membrane"/>
    <property type="evidence" value="ECO:0007669"/>
    <property type="project" value="TreeGrafter"/>
</dbReference>
<dbReference type="PANTHER" id="PTHR32251:SF15">
    <property type="entry name" value="3-OXO-5-ALPHA-STEROID 4-DEHYDROGENASE (DUF1295)"/>
    <property type="match status" value="1"/>
</dbReference>
<dbReference type="RefSeq" id="XP_019629531.1">
    <property type="nucleotide sequence ID" value="XM_019773972.1"/>
</dbReference>
<keyword evidence="1" id="KW-1133">Transmembrane helix</keyword>
<reference evidence="3" key="1">
    <citation type="submission" date="2025-08" db="UniProtKB">
        <authorList>
            <consortium name="RefSeq"/>
        </authorList>
    </citation>
    <scope>IDENTIFICATION</scope>
    <source>
        <tissue evidence="3">Gonad</tissue>
    </source>
</reference>
<feature type="transmembrane region" description="Helical" evidence="1">
    <location>
        <begin position="12"/>
        <end position="35"/>
    </location>
</feature>
<protein>
    <submittedName>
        <fullName evidence="3">Uncharacterized protein LOC109473859</fullName>
    </submittedName>
</protein>
<keyword evidence="2" id="KW-1185">Reference proteome</keyword>
<keyword evidence="1" id="KW-0472">Membrane</keyword>
<dbReference type="KEGG" id="bbel:109473859"/>
<dbReference type="Proteomes" id="UP000515135">
    <property type="component" value="Unplaced"/>
</dbReference>
<dbReference type="InterPro" id="IPR010721">
    <property type="entry name" value="UstE-like"/>
</dbReference>
<feature type="transmembrane region" description="Helical" evidence="1">
    <location>
        <begin position="214"/>
        <end position="235"/>
    </location>
</feature>
<gene>
    <name evidence="3" type="primary">LOC109473859</name>
</gene>